<dbReference type="InterPro" id="IPR029044">
    <property type="entry name" value="Nucleotide-diphossugar_trans"/>
</dbReference>
<organism evidence="1 2">
    <name type="scientific">Glutamicibacter creatinolyticus</name>
    <dbReference type="NCBI Taxonomy" id="162496"/>
    <lineage>
        <taxon>Bacteria</taxon>
        <taxon>Bacillati</taxon>
        <taxon>Actinomycetota</taxon>
        <taxon>Actinomycetes</taxon>
        <taxon>Micrococcales</taxon>
        <taxon>Micrococcaceae</taxon>
        <taxon>Glutamicibacter</taxon>
    </lineage>
</organism>
<dbReference type="SUPFAM" id="SSF53448">
    <property type="entry name" value="Nucleotide-diphospho-sugar transferases"/>
    <property type="match status" value="1"/>
</dbReference>
<dbReference type="EMBL" id="CP034412">
    <property type="protein sequence ID" value="QCY47003.1"/>
    <property type="molecule type" value="Genomic_DNA"/>
</dbReference>
<name>A0A5B7WVA0_9MICC</name>
<sequence>MASARHRATPGSGPTGVANLPLPRLEAEYILPLKWADTSGDDELVSYLEELSQWVDITIVDGSAPPVFAEHRRRFGPLARHLPPEGVKPPNGKVHGVLTGIRHARHERIVIADDDVRYSRQSLGRALDLLEQADLVRVQNYFDPLPWHAKWDSARSLINRAFGSDYPGTLAVRRSLVASGYRGDVLFENLEMIRTALARGGTEVRADDLLVRRLPPQTAHFLGQRVRQAYDSQAQPVRLLVELSLLPLLACLARKPARLLLFVAGTVVLAAWGRRGTQGVFPWSTAMFAPLWVTERAITSWIALGWRLAGGVPYAGGKLNHAASSLRDLRRAQSGF</sequence>
<dbReference type="Gene3D" id="3.90.550.10">
    <property type="entry name" value="Spore Coat Polysaccharide Biosynthesis Protein SpsA, Chain A"/>
    <property type="match status" value="1"/>
</dbReference>
<reference evidence="1 2" key="1">
    <citation type="submission" date="2018-12" db="EMBL/GenBank/DDBJ databases">
        <title>Complete Genome Sequence of Glutamicibacter creatinolyticus strain LGCM259,isolated from an abscess of a 12-year-old mare in Italy.</title>
        <authorList>
            <person name="Santos R.G."/>
            <person name="Silva A.L."/>
            <person name="Seyffert N."/>
            <person name="Castro T.L.P."/>
            <person name="Attili A.R."/>
            <person name="Rifici C."/>
            <person name="Mazzullo G."/>
            <person name="Brenig B."/>
            <person name="Venanzi F."/>
            <person name="Azevedo V."/>
        </authorList>
    </citation>
    <scope>NUCLEOTIDE SEQUENCE [LARGE SCALE GENOMIC DNA]</scope>
    <source>
        <strain evidence="1 2">LGCM 259</strain>
    </source>
</reference>
<dbReference type="KEGG" id="gcr:GcLGCM259_1268"/>
<accession>A0A5B7WVA0</accession>
<gene>
    <name evidence="1" type="ORF">GcLGCM259_1268</name>
</gene>
<evidence type="ECO:0000313" key="2">
    <source>
        <dbReference type="Proteomes" id="UP000307000"/>
    </source>
</evidence>
<evidence type="ECO:0008006" key="3">
    <source>
        <dbReference type="Google" id="ProtNLM"/>
    </source>
</evidence>
<protein>
    <recommendedName>
        <fullName evidence="3">Glycosyltransferase family 2 protein</fullName>
    </recommendedName>
</protein>
<proteinExistence type="predicted"/>
<dbReference type="AlphaFoldDB" id="A0A5B7WVA0"/>
<evidence type="ECO:0000313" key="1">
    <source>
        <dbReference type="EMBL" id="QCY47003.1"/>
    </source>
</evidence>
<dbReference type="Proteomes" id="UP000307000">
    <property type="component" value="Chromosome"/>
</dbReference>
<keyword evidence="2" id="KW-1185">Reference proteome</keyword>